<reference evidence="2" key="1">
    <citation type="journal article" date="2018" name="Antonie Van Leeuwenhoek">
        <title>Proteinivorax hydrogeniformans sp. nov., an anaerobic, haloalkaliphilic bacterium fermenting proteinaceous compounds with high hydrogen production.</title>
        <authorList>
            <person name="Boltyanskaya Y."/>
            <person name="Detkova E."/>
            <person name="Pimenov N."/>
            <person name="Kevbrin V."/>
        </authorList>
    </citation>
    <scope>NUCLEOTIDE SEQUENCE</scope>
    <source>
        <strain evidence="2">Z-710</strain>
    </source>
</reference>
<evidence type="ECO:0000313" key="2">
    <source>
        <dbReference type="EMBL" id="XCI28318.1"/>
    </source>
</evidence>
<dbReference type="EMBL" id="CP159485">
    <property type="protein sequence ID" value="XCI28318.1"/>
    <property type="molecule type" value="Genomic_DNA"/>
</dbReference>
<protein>
    <submittedName>
        <fullName evidence="2">HNH endonuclease</fullName>
    </submittedName>
</protein>
<evidence type="ECO:0000259" key="1">
    <source>
        <dbReference type="Pfam" id="PF14279"/>
    </source>
</evidence>
<name>A0AAU8HSY0_9FIRM</name>
<feature type="domain" description="HNH endonuclease 5" evidence="1">
    <location>
        <begin position="6"/>
        <end position="55"/>
    </location>
</feature>
<sequence length="349" mass="40764">MKNHKCIYCLQMKHEKDFNKEHVVPQMMGKYENGYVLSDFQVCQECNSYFSINVENIIALDSYEAFLRMQFRNTPMSDGRKLQGNRIRLIGDENIFKGVPFIVITDKDNPYRVRFESEPMVGIVNDVERQEYNYYTIDDLPEATEEVISKMKIAPSPIVNTGISKDDLDRVLIEKGYLKNSCYSYTEMSVADVFKEPDFTTKISFKIDSIMRRVCAKTVFNYLCYLNGKEFVLDSNFDNIRKYIRYGTWSEQLWFRYSKGPVSSVVMPNDTSHVVGYMWFPEDGQWILCGCLTWYGDLTYIFKLGETQKSLEKYNFLDSTKMACFNNVNRTIIVDDSVHVYGGRTSEIK</sequence>
<organism evidence="2">
    <name type="scientific">Proteinivorax hydrogeniformans</name>
    <dbReference type="NCBI Taxonomy" id="1826727"/>
    <lineage>
        <taxon>Bacteria</taxon>
        <taxon>Bacillati</taxon>
        <taxon>Bacillota</taxon>
        <taxon>Clostridia</taxon>
        <taxon>Eubacteriales</taxon>
        <taxon>Proteinivoracaceae</taxon>
        <taxon>Proteinivorax</taxon>
    </lineage>
</organism>
<proteinExistence type="predicted"/>
<dbReference type="Pfam" id="PF14279">
    <property type="entry name" value="HNH_5"/>
    <property type="match status" value="1"/>
</dbReference>
<keyword evidence="2" id="KW-0255">Endonuclease</keyword>
<reference evidence="2" key="2">
    <citation type="submission" date="2024-06" db="EMBL/GenBank/DDBJ databases">
        <authorList>
            <person name="Petrova K.O."/>
            <person name="Toshchakov S.V."/>
            <person name="Boltjanskaja Y.V."/>
            <person name="Kevbrin V.V."/>
        </authorList>
    </citation>
    <scope>NUCLEOTIDE SEQUENCE</scope>
    <source>
        <strain evidence="2">Z-710</strain>
    </source>
</reference>
<accession>A0AAU8HSY0</accession>
<dbReference type="AlphaFoldDB" id="A0AAU8HSY0"/>
<keyword evidence="2" id="KW-0540">Nuclease</keyword>
<dbReference type="RefSeq" id="WP_353892886.1">
    <property type="nucleotide sequence ID" value="NZ_CP159485.1"/>
</dbReference>
<gene>
    <name evidence="2" type="ORF">PRVXH_002273</name>
</gene>
<dbReference type="InterPro" id="IPR029471">
    <property type="entry name" value="HNH_5"/>
</dbReference>
<keyword evidence="2" id="KW-0378">Hydrolase</keyword>
<dbReference type="GO" id="GO:0004519">
    <property type="term" value="F:endonuclease activity"/>
    <property type="evidence" value="ECO:0007669"/>
    <property type="project" value="UniProtKB-KW"/>
</dbReference>